<dbReference type="Proteomes" id="UP000057737">
    <property type="component" value="Unassembled WGS sequence"/>
</dbReference>
<dbReference type="AlphaFoldDB" id="A0A109JP46"/>
<gene>
    <name evidence="2" type="ORF">AS156_11060</name>
</gene>
<dbReference type="OrthoDB" id="8244345at2"/>
<reference evidence="2 3" key="1">
    <citation type="submission" date="2015-11" db="EMBL/GenBank/DDBJ databases">
        <title>Draft Genome Sequence of the Strain BR 10303 (Bradyrhizobium sp.) isolated from nodules of Centrolobium paraense.</title>
        <authorList>
            <person name="Zelli J.E."/>
            <person name="Simoes-Araujo J.L."/>
            <person name="Barauna A.C."/>
            <person name="Silva K."/>
        </authorList>
    </citation>
    <scope>NUCLEOTIDE SEQUENCE [LARGE SCALE GENOMIC DNA]</scope>
    <source>
        <strain evidence="2 3">BR 10303</strain>
    </source>
</reference>
<organism evidence="2 3">
    <name type="scientific">Bradyrhizobium macuxiense</name>
    <dbReference type="NCBI Taxonomy" id="1755647"/>
    <lineage>
        <taxon>Bacteria</taxon>
        <taxon>Pseudomonadati</taxon>
        <taxon>Pseudomonadota</taxon>
        <taxon>Alphaproteobacteria</taxon>
        <taxon>Hyphomicrobiales</taxon>
        <taxon>Nitrobacteraceae</taxon>
        <taxon>Bradyrhizobium</taxon>
    </lineage>
</organism>
<dbReference type="RefSeq" id="WP_066510036.1">
    <property type="nucleotide sequence ID" value="NZ_LNCU01000084.1"/>
</dbReference>
<sequence>MKQSQHFLDNAENCAQLAERASEEPTYNRYKRMEAAWRALAKEQDWLDGETSPSDSLLESSESLRDRAQRTA</sequence>
<accession>A0A109JP46</accession>
<proteinExistence type="predicted"/>
<keyword evidence="3" id="KW-1185">Reference proteome</keyword>
<protein>
    <submittedName>
        <fullName evidence="2">Uncharacterized protein</fullName>
    </submittedName>
</protein>
<evidence type="ECO:0000313" key="3">
    <source>
        <dbReference type="Proteomes" id="UP000057737"/>
    </source>
</evidence>
<name>A0A109JP46_9BRAD</name>
<evidence type="ECO:0000256" key="1">
    <source>
        <dbReference type="SAM" id="MobiDB-lite"/>
    </source>
</evidence>
<comment type="caution">
    <text evidence="2">The sequence shown here is derived from an EMBL/GenBank/DDBJ whole genome shotgun (WGS) entry which is preliminary data.</text>
</comment>
<feature type="compositionally biased region" description="Basic and acidic residues" evidence="1">
    <location>
        <begin position="62"/>
        <end position="72"/>
    </location>
</feature>
<dbReference type="EMBL" id="LNCU01000084">
    <property type="protein sequence ID" value="KWV52259.1"/>
    <property type="molecule type" value="Genomic_DNA"/>
</dbReference>
<evidence type="ECO:0000313" key="2">
    <source>
        <dbReference type="EMBL" id="KWV52259.1"/>
    </source>
</evidence>
<feature type="region of interest" description="Disordered" evidence="1">
    <location>
        <begin position="46"/>
        <end position="72"/>
    </location>
</feature>